<dbReference type="PANTHER" id="PTHR47965:SF104">
    <property type="entry name" value="PEPTIDASE A1 DOMAIN-CONTAINING PROTEIN"/>
    <property type="match status" value="1"/>
</dbReference>
<accession>A0A8S9NI83</accession>
<sequence length="238" mass="25878">MFHLAPPIAGVVALSPGEFPFWRQIASAYNVIPKFALCLPSSSLGYFYIGTHSFGGSNPVPMTLTPLKIDSGKYLVSVTSIYVDGVPLTLDPSLLAGGAQLSKVVPYTVLQTDIYNALAQSFTLKAKNLGMSETSEHAPFKHCFKEGASGKNIDVSVMEIGLPGNGREVKWRFQGANMVERVLETVICLAFVDGGKKPNESMVIGTHQLQNYLIEFDLSTRRMAFSDPLVLHNMSCSK</sequence>
<dbReference type="EMBL" id="QGKX02001621">
    <property type="protein sequence ID" value="KAF3501518.1"/>
    <property type="molecule type" value="Genomic_DNA"/>
</dbReference>
<comment type="caution">
    <text evidence="3">The sequence shown here is derived from an EMBL/GenBank/DDBJ whole genome shotgun (WGS) entry which is preliminary data.</text>
</comment>
<gene>
    <name evidence="3" type="ORF">F2Q69_00044506</name>
</gene>
<dbReference type="PANTHER" id="PTHR47965">
    <property type="entry name" value="ASPARTYL PROTEASE-RELATED"/>
    <property type="match status" value="1"/>
</dbReference>
<dbReference type="GO" id="GO:0006508">
    <property type="term" value="P:proteolysis"/>
    <property type="evidence" value="ECO:0007669"/>
    <property type="project" value="InterPro"/>
</dbReference>
<evidence type="ECO:0000313" key="3">
    <source>
        <dbReference type="EMBL" id="KAF3501518.1"/>
    </source>
</evidence>
<evidence type="ECO:0000313" key="4">
    <source>
        <dbReference type="Proteomes" id="UP000712600"/>
    </source>
</evidence>
<dbReference type="InterPro" id="IPR021109">
    <property type="entry name" value="Peptidase_aspartic_dom_sf"/>
</dbReference>
<dbReference type="InterPro" id="IPR033121">
    <property type="entry name" value="PEPTIDASE_A1"/>
</dbReference>
<dbReference type="PROSITE" id="PS51767">
    <property type="entry name" value="PEPTIDASE_A1"/>
    <property type="match status" value="1"/>
</dbReference>
<dbReference type="GO" id="GO:0004190">
    <property type="term" value="F:aspartic-type endopeptidase activity"/>
    <property type="evidence" value="ECO:0007669"/>
    <property type="project" value="InterPro"/>
</dbReference>
<comment type="similarity">
    <text evidence="1">Belongs to the peptidase A1 family.</text>
</comment>
<name>A0A8S9NI83_BRACR</name>
<dbReference type="Gene3D" id="2.40.70.10">
    <property type="entry name" value="Acid Proteases"/>
    <property type="match status" value="2"/>
</dbReference>
<reference evidence="3" key="1">
    <citation type="submission" date="2019-12" db="EMBL/GenBank/DDBJ databases">
        <title>Genome sequencing and annotation of Brassica cretica.</title>
        <authorList>
            <person name="Studholme D.J."/>
            <person name="Sarris P."/>
        </authorList>
    </citation>
    <scope>NUCLEOTIDE SEQUENCE</scope>
    <source>
        <strain evidence="3">PFS-109/04</strain>
        <tissue evidence="3">Leaf</tissue>
    </source>
</reference>
<dbReference type="InterPro" id="IPR001461">
    <property type="entry name" value="Aspartic_peptidase_A1"/>
</dbReference>
<dbReference type="AlphaFoldDB" id="A0A8S9NI83"/>
<evidence type="ECO:0000259" key="2">
    <source>
        <dbReference type="PROSITE" id="PS51767"/>
    </source>
</evidence>
<feature type="domain" description="Peptidase A1" evidence="2">
    <location>
        <begin position="1"/>
        <end position="226"/>
    </location>
</feature>
<dbReference type="SUPFAM" id="SSF50630">
    <property type="entry name" value="Acid proteases"/>
    <property type="match status" value="1"/>
</dbReference>
<organism evidence="3 4">
    <name type="scientific">Brassica cretica</name>
    <name type="common">Mustard</name>
    <dbReference type="NCBI Taxonomy" id="69181"/>
    <lineage>
        <taxon>Eukaryota</taxon>
        <taxon>Viridiplantae</taxon>
        <taxon>Streptophyta</taxon>
        <taxon>Embryophyta</taxon>
        <taxon>Tracheophyta</taxon>
        <taxon>Spermatophyta</taxon>
        <taxon>Magnoliopsida</taxon>
        <taxon>eudicotyledons</taxon>
        <taxon>Gunneridae</taxon>
        <taxon>Pentapetalae</taxon>
        <taxon>rosids</taxon>
        <taxon>malvids</taxon>
        <taxon>Brassicales</taxon>
        <taxon>Brassicaceae</taxon>
        <taxon>Brassiceae</taxon>
        <taxon>Brassica</taxon>
    </lineage>
</organism>
<dbReference type="Proteomes" id="UP000712600">
    <property type="component" value="Unassembled WGS sequence"/>
</dbReference>
<dbReference type="Pfam" id="PF14541">
    <property type="entry name" value="TAXi_C"/>
    <property type="match status" value="1"/>
</dbReference>
<dbReference type="InterPro" id="IPR032799">
    <property type="entry name" value="TAXi_C"/>
</dbReference>
<evidence type="ECO:0000256" key="1">
    <source>
        <dbReference type="ARBA" id="ARBA00007447"/>
    </source>
</evidence>
<protein>
    <recommendedName>
        <fullName evidence="2">Peptidase A1 domain-containing protein</fullName>
    </recommendedName>
</protein>
<proteinExistence type="inferred from homology"/>